<dbReference type="AlphaFoldDB" id="A0AAD3P6B2"/>
<reference evidence="2" key="1">
    <citation type="submission" date="2023-05" db="EMBL/GenBank/DDBJ databases">
        <title>Nepenthes gracilis genome sequencing.</title>
        <authorList>
            <person name="Fukushima K."/>
        </authorList>
    </citation>
    <scope>NUCLEOTIDE SEQUENCE</scope>
    <source>
        <strain evidence="2">SING2019-196</strain>
    </source>
</reference>
<comment type="caution">
    <text evidence="2">The sequence shown here is derived from an EMBL/GenBank/DDBJ whole genome shotgun (WGS) entry which is preliminary data.</text>
</comment>
<evidence type="ECO:0000313" key="3">
    <source>
        <dbReference type="Proteomes" id="UP001279734"/>
    </source>
</evidence>
<evidence type="ECO:0000313" key="2">
    <source>
        <dbReference type="EMBL" id="GMH00629.1"/>
    </source>
</evidence>
<proteinExistence type="predicted"/>
<keyword evidence="3" id="KW-1185">Reference proteome</keyword>
<sequence>MSISGLTVSSQRTETVPNPRGRVKKATGNQAHRLAPGRSLYHKSASRAPQPSSRTSERLSAPLRRTCDRTVVAVFYLKFFGGLTSRHGICTISHWPCGKWKVNLLL</sequence>
<feature type="region of interest" description="Disordered" evidence="1">
    <location>
        <begin position="1"/>
        <end position="61"/>
    </location>
</feature>
<dbReference type="Proteomes" id="UP001279734">
    <property type="component" value="Unassembled WGS sequence"/>
</dbReference>
<accession>A0AAD3P6B2</accession>
<name>A0AAD3P6B2_NEPGR</name>
<dbReference type="EMBL" id="BSYO01000002">
    <property type="protein sequence ID" value="GMH00629.1"/>
    <property type="molecule type" value="Genomic_DNA"/>
</dbReference>
<feature type="compositionally biased region" description="Polar residues" evidence="1">
    <location>
        <begin position="1"/>
        <end position="16"/>
    </location>
</feature>
<gene>
    <name evidence="2" type="ORF">Nepgr_002468</name>
</gene>
<evidence type="ECO:0000256" key="1">
    <source>
        <dbReference type="SAM" id="MobiDB-lite"/>
    </source>
</evidence>
<protein>
    <submittedName>
        <fullName evidence="2">Uncharacterized protein</fullName>
    </submittedName>
</protein>
<organism evidence="2 3">
    <name type="scientific">Nepenthes gracilis</name>
    <name type="common">Slender pitcher plant</name>
    <dbReference type="NCBI Taxonomy" id="150966"/>
    <lineage>
        <taxon>Eukaryota</taxon>
        <taxon>Viridiplantae</taxon>
        <taxon>Streptophyta</taxon>
        <taxon>Embryophyta</taxon>
        <taxon>Tracheophyta</taxon>
        <taxon>Spermatophyta</taxon>
        <taxon>Magnoliopsida</taxon>
        <taxon>eudicotyledons</taxon>
        <taxon>Gunneridae</taxon>
        <taxon>Pentapetalae</taxon>
        <taxon>Caryophyllales</taxon>
        <taxon>Nepenthaceae</taxon>
        <taxon>Nepenthes</taxon>
    </lineage>
</organism>